<dbReference type="Gene3D" id="3.10.520.10">
    <property type="entry name" value="ApbE-like domains"/>
    <property type="match status" value="1"/>
</dbReference>
<evidence type="ECO:0000313" key="2">
    <source>
        <dbReference type="EMBL" id="KXA89612.1"/>
    </source>
</evidence>
<accession>A0A133U5Y8</accession>
<sequence>MHERRWSRKETELTIKSDSKRAIKSAIDAALGARRELERYVFKNPDFRTSLDPMSPKGRDYPEVVGLMRRASEIVEIGPFAAVAGTISQMAAEAGERSGADAILVDNGGDIAMIGNRGFQVGIYSGLSSISGRLVLTPEPEDLPLGICTSSGTFGHSLSFGGADAVAVISEESSIADAAATAVGNEVEGDDVESSVKRGLDRADDLPEVGGCLIVREDFVGVVGSLPEISTLPEGKEVLPRELLQT</sequence>
<dbReference type="InterPro" id="IPR003374">
    <property type="entry name" value="ApbE-like_sf"/>
</dbReference>
<name>A0A133U5Y8_9EURY</name>
<evidence type="ECO:0000256" key="1">
    <source>
        <dbReference type="HAMAP-Rule" id="MF_01079"/>
    </source>
</evidence>
<dbReference type="SUPFAM" id="SSF143631">
    <property type="entry name" value="ApbE-like"/>
    <property type="match status" value="1"/>
</dbReference>
<dbReference type="InterPro" id="IPR037456">
    <property type="entry name" value="MA1715-like"/>
</dbReference>
<reference evidence="2 3" key="1">
    <citation type="journal article" date="2016" name="Sci. Rep.">
        <title>Metabolic traits of an uncultured archaeal lineage -MSBL1- from brine pools of the Red Sea.</title>
        <authorList>
            <person name="Mwirichia R."/>
            <person name="Alam I."/>
            <person name="Rashid M."/>
            <person name="Vinu M."/>
            <person name="Ba-Alawi W."/>
            <person name="Anthony Kamau A."/>
            <person name="Kamanda Ngugi D."/>
            <person name="Goker M."/>
            <person name="Klenk H.P."/>
            <person name="Bajic V."/>
            <person name="Stingl U."/>
        </authorList>
    </citation>
    <scope>NUCLEOTIDE SEQUENCE [LARGE SCALE GENOMIC DNA]</scope>
    <source>
        <strain evidence="2">SCGC-AAA259A05</strain>
    </source>
</reference>
<dbReference type="PIRSF" id="PIRSF006421">
    <property type="entry name" value="UCP006421"/>
    <property type="match status" value="1"/>
</dbReference>
<dbReference type="AlphaFoldDB" id="A0A133U5Y8"/>
<evidence type="ECO:0000313" key="3">
    <source>
        <dbReference type="Proteomes" id="UP000070163"/>
    </source>
</evidence>
<protein>
    <recommendedName>
        <fullName evidence="1">UPF0280 protein AKJ57_05095</fullName>
    </recommendedName>
</protein>
<dbReference type="InterPro" id="IPR007183">
    <property type="entry name" value="UPF0280"/>
</dbReference>
<dbReference type="EMBL" id="LHXJ01000071">
    <property type="protein sequence ID" value="KXA89612.1"/>
    <property type="molecule type" value="Genomic_DNA"/>
</dbReference>
<dbReference type="Proteomes" id="UP000070163">
    <property type="component" value="Unassembled WGS sequence"/>
</dbReference>
<dbReference type="HAMAP" id="MF_01079">
    <property type="entry name" value="UPF0280"/>
    <property type="match status" value="1"/>
</dbReference>
<comment type="caution">
    <text evidence="2">The sequence shown here is derived from an EMBL/GenBank/DDBJ whole genome shotgun (WGS) entry which is preliminary data.</text>
</comment>
<proteinExistence type="inferred from homology"/>
<keyword evidence="3" id="KW-1185">Reference proteome</keyword>
<organism evidence="2 3">
    <name type="scientific">candidate division MSBL1 archaeon SCGC-AAA259A05</name>
    <dbReference type="NCBI Taxonomy" id="1698259"/>
    <lineage>
        <taxon>Archaea</taxon>
        <taxon>Methanobacteriati</taxon>
        <taxon>Methanobacteriota</taxon>
        <taxon>candidate division MSBL1</taxon>
    </lineage>
</organism>
<gene>
    <name evidence="2" type="ORF">AKJ57_05095</name>
</gene>
<comment type="similarity">
    <text evidence="1">Belongs to the UPF0280 family.</text>
</comment>